<proteinExistence type="predicted"/>
<organism evidence="1 2">
    <name type="scientific">Racocetra persica</name>
    <dbReference type="NCBI Taxonomy" id="160502"/>
    <lineage>
        <taxon>Eukaryota</taxon>
        <taxon>Fungi</taxon>
        <taxon>Fungi incertae sedis</taxon>
        <taxon>Mucoromycota</taxon>
        <taxon>Glomeromycotina</taxon>
        <taxon>Glomeromycetes</taxon>
        <taxon>Diversisporales</taxon>
        <taxon>Gigasporaceae</taxon>
        <taxon>Racocetra</taxon>
    </lineage>
</organism>
<reference evidence="1" key="1">
    <citation type="submission" date="2021-06" db="EMBL/GenBank/DDBJ databases">
        <authorList>
            <person name="Kallberg Y."/>
            <person name="Tangrot J."/>
            <person name="Rosling A."/>
        </authorList>
    </citation>
    <scope>NUCLEOTIDE SEQUENCE</scope>
    <source>
        <strain evidence="1">MA461A</strain>
    </source>
</reference>
<evidence type="ECO:0000313" key="2">
    <source>
        <dbReference type="Proteomes" id="UP000789920"/>
    </source>
</evidence>
<comment type="caution">
    <text evidence="1">The sequence shown here is derived from an EMBL/GenBank/DDBJ whole genome shotgun (WGS) entry which is preliminary data.</text>
</comment>
<sequence length="262" mass="29745">DCRGVCISESSLILYITRDRSDYADIASALARHIHRQPDRQHSTVLYLYLTSSVEDLQRLGYPTENITRPSLGRIRNLSSSAGGGWADSVSVATDENENSILQKILRDTIKSIKSNTRGFSFNQLVTVDLQIESHCDIIPEISLTYAHNVDGIQLYVGKHLNPSILRTLNMDKPLKNFINILVNLGQVFGLSRDQINIFYDDDSTSVAFNRNRALFFSLRYYIDFNDSEDFVISSDILTSWFMVICHELAHSIIKEHGSKHE</sequence>
<dbReference type="EMBL" id="CAJVQC010052918">
    <property type="protein sequence ID" value="CAG8792209.1"/>
    <property type="molecule type" value="Genomic_DNA"/>
</dbReference>
<dbReference type="Proteomes" id="UP000789920">
    <property type="component" value="Unassembled WGS sequence"/>
</dbReference>
<name>A0ACA9RGQ5_9GLOM</name>
<accession>A0ACA9RGQ5</accession>
<gene>
    <name evidence="1" type="ORF">RPERSI_LOCUS19362</name>
</gene>
<feature type="non-terminal residue" evidence="1">
    <location>
        <position position="1"/>
    </location>
</feature>
<feature type="non-terminal residue" evidence="1">
    <location>
        <position position="262"/>
    </location>
</feature>
<keyword evidence="2" id="KW-1185">Reference proteome</keyword>
<protein>
    <submittedName>
        <fullName evidence="1">33062_t:CDS:1</fullName>
    </submittedName>
</protein>
<evidence type="ECO:0000313" key="1">
    <source>
        <dbReference type="EMBL" id="CAG8792209.1"/>
    </source>
</evidence>